<dbReference type="EMBL" id="JANFNG010000021">
    <property type="protein sequence ID" value="MCQ4083426.1"/>
    <property type="molecule type" value="Genomic_DNA"/>
</dbReference>
<sequence length="129" mass="13774">MHIHAHLDVLVDGNPVTVPAYIGIDDKAQQISPLHTHDPSGVIHIESPVKATFTLGQFMTEWNVALDADRIGGMKAGGGNVLRAYVNGKQIKGDPAAIVLHAHDEIALVYGPEHQNVKVPATFTFPAGL</sequence>
<evidence type="ECO:0000313" key="2">
    <source>
        <dbReference type="Proteomes" id="UP001057702"/>
    </source>
</evidence>
<keyword evidence="2" id="KW-1185">Reference proteome</keyword>
<comment type="caution">
    <text evidence="1">The sequence shown here is derived from an EMBL/GenBank/DDBJ whole genome shotgun (WGS) entry which is preliminary data.</text>
</comment>
<proteinExistence type="predicted"/>
<protein>
    <submittedName>
        <fullName evidence="1">Uncharacterized protein</fullName>
    </submittedName>
</protein>
<reference evidence="1" key="1">
    <citation type="submission" date="2022-06" db="EMBL/GenBank/DDBJ databases">
        <title>Draft genome sequence of Streptomyces sp. RB6PN25 isolated from peat swamp forest in Thailand.</title>
        <authorList>
            <person name="Duangmal K."/>
            <person name="Klaysubun C."/>
        </authorList>
    </citation>
    <scope>NUCLEOTIDE SEQUENCE</scope>
    <source>
        <strain evidence="1">RB6PN25</strain>
    </source>
</reference>
<accession>A0ABT1Q0H8</accession>
<evidence type="ECO:0000313" key="1">
    <source>
        <dbReference type="EMBL" id="MCQ4083426.1"/>
    </source>
</evidence>
<name>A0ABT1Q0H8_9ACTN</name>
<dbReference type="RefSeq" id="WP_255922379.1">
    <property type="nucleotide sequence ID" value="NZ_JANFNG010000021.1"/>
</dbReference>
<organism evidence="1 2">
    <name type="scientific">Streptomyces humicola</name>
    <dbReference type="NCBI Taxonomy" id="2953240"/>
    <lineage>
        <taxon>Bacteria</taxon>
        <taxon>Bacillati</taxon>
        <taxon>Actinomycetota</taxon>
        <taxon>Actinomycetes</taxon>
        <taxon>Kitasatosporales</taxon>
        <taxon>Streptomycetaceae</taxon>
        <taxon>Streptomyces</taxon>
    </lineage>
</organism>
<dbReference type="Proteomes" id="UP001057702">
    <property type="component" value="Unassembled WGS sequence"/>
</dbReference>
<gene>
    <name evidence="1" type="ORF">NGB36_23170</name>
</gene>